<dbReference type="PANTHER" id="PTHR38009:SF1">
    <property type="entry name" value="CONSERVED HYPOTHETICAL PHAGE TAIL PROTEIN"/>
    <property type="match status" value="1"/>
</dbReference>
<name>A0A4U3EST2_9GAMM</name>
<protein>
    <submittedName>
        <fullName evidence="2">Phage tail protein</fullName>
    </submittedName>
</protein>
<dbReference type="Proteomes" id="UP000306393">
    <property type="component" value="Unassembled WGS sequence"/>
</dbReference>
<dbReference type="Proteomes" id="UP000661012">
    <property type="component" value="Unassembled WGS sequence"/>
</dbReference>
<reference evidence="1 4" key="2">
    <citation type="journal article" date="2020" name="FEMS Microbiol. Ecol.">
        <title>Temporal dynamics of bacterial communities during seed development and maturation.</title>
        <authorList>
            <person name="Chesneau G."/>
            <person name="Torres-Cortes G."/>
            <person name="Briand M."/>
            <person name="Darrasse A."/>
            <person name="Preveaux A."/>
            <person name="Marais C."/>
            <person name="Jacques M.A."/>
            <person name="Shade A."/>
            <person name="Barret M."/>
        </authorList>
    </citation>
    <scope>NUCLEOTIDE SEQUENCE [LARGE SCALE GENOMIC DNA]</scope>
    <source>
        <strain evidence="1 4">CFBP13732</strain>
    </source>
</reference>
<gene>
    <name evidence="2" type="ORF">EpCFBP13511_22460</name>
    <name evidence="1" type="ORF">IFT93_22380</name>
</gene>
<evidence type="ECO:0000313" key="2">
    <source>
        <dbReference type="EMBL" id="TKJ83633.1"/>
    </source>
</evidence>
<dbReference type="EMBL" id="JACYNN010000034">
    <property type="protein sequence ID" value="MBD8109113.1"/>
    <property type="molecule type" value="Genomic_DNA"/>
</dbReference>
<evidence type="ECO:0000313" key="3">
    <source>
        <dbReference type="Proteomes" id="UP000306393"/>
    </source>
</evidence>
<proteinExistence type="predicted"/>
<dbReference type="AlphaFoldDB" id="A0A4U3EST2"/>
<sequence>MTDIPVVAHRFMVNFLFNSIPAPLDIAFQRVSGLSRELEVSQVREGGENARNIWLAEKVSHGSLLLERGVMNASLLTTQFDRVLRRESTQWANVVILLLNASALPVTTWTLSHALPVRWQVGDLDASSNTVLLNSLELRYQDMRMLGTKL</sequence>
<organism evidence="2 3">
    <name type="scientific">Erwinia persicina</name>
    <dbReference type="NCBI Taxonomy" id="55211"/>
    <lineage>
        <taxon>Bacteria</taxon>
        <taxon>Pseudomonadati</taxon>
        <taxon>Pseudomonadota</taxon>
        <taxon>Gammaproteobacteria</taxon>
        <taxon>Enterobacterales</taxon>
        <taxon>Erwiniaceae</taxon>
        <taxon>Erwinia</taxon>
    </lineage>
</organism>
<dbReference type="RefSeq" id="WP_137270120.1">
    <property type="nucleotide sequence ID" value="NZ_JACYMQ010000020.1"/>
</dbReference>
<comment type="caution">
    <text evidence="2">The sequence shown here is derived from an EMBL/GenBank/DDBJ whole genome shotgun (WGS) entry which is preliminary data.</text>
</comment>
<reference evidence="2 3" key="1">
    <citation type="journal article" date="2019" name="Sci. Rep.">
        <title>Differences in resource use lead to coexistence of seed-transmitted microbial populations.</title>
        <authorList>
            <person name="Torres-Cortes G."/>
            <person name="Garcia B.J."/>
            <person name="Compant S."/>
            <person name="Rezki S."/>
            <person name="Jones P."/>
            <person name="Preveaux A."/>
            <person name="Briand M."/>
            <person name="Roulet A."/>
            <person name="Bouchez O."/>
            <person name="Jacobson D."/>
            <person name="Barret M."/>
        </authorList>
    </citation>
    <scope>NUCLEOTIDE SEQUENCE [LARGE SCALE GENOMIC DNA]</scope>
    <source>
        <strain evidence="2 3">CFBP13511</strain>
    </source>
</reference>
<dbReference type="OrthoDB" id="6295718at2"/>
<dbReference type="GO" id="GO:0005198">
    <property type="term" value="F:structural molecule activity"/>
    <property type="evidence" value="ECO:0007669"/>
    <property type="project" value="InterPro"/>
</dbReference>
<dbReference type="InterPro" id="IPR011747">
    <property type="entry name" value="CHP02241"/>
</dbReference>
<dbReference type="EMBL" id="QGAC01000035">
    <property type="protein sequence ID" value="TKJ83633.1"/>
    <property type="molecule type" value="Genomic_DNA"/>
</dbReference>
<keyword evidence="4" id="KW-1185">Reference proteome</keyword>
<evidence type="ECO:0000313" key="1">
    <source>
        <dbReference type="EMBL" id="MBD8109113.1"/>
    </source>
</evidence>
<accession>A0A4U3EST2</accession>
<evidence type="ECO:0000313" key="4">
    <source>
        <dbReference type="Proteomes" id="UP000661012"/>
    </source>
</evidence>
<dbReference type="PANTHER" id="PTHR38009">
    <property type="entry name" value="CONSERVED HYPOTHETICAL PHAGE TAIL PROTEIN"/>
    <property type="match status" value="1"/>
</dbReference>
<dbReference type="InterPro" id="IPR010667">
    <property type="entry name" value="Phage_T4_Gp19"/>
</dbReference>
<dbReference type="Pfam" id="PF06841">
    <property type="entry name" value="Phage_T4_gp19"/>
    <property type="match status" value="1"/>
</dbReference>
<dbReference type="NCBIfam" id="TIGR02241">
    <property type="entry name" value="conserved hypothetical phage tail region protein"/>
    <property type="match status" value="1"/>
</dbReference>